<dbReference type="AlphaFoldDB" id="A0A2T4CNP0"/>
<keyword evidence="8" id="KW-1133">Transmembrane helix</keyword>
<dbReference type="SUPFAM" id="SSF144083">
    <property type="entry name" value="Magnesium transport protein CorA, transmembrane region"/>
    <property type="match status" value="1"/>
</dbReference>
<dbReference type="Gene3D" id="3.30.460.20">
    <property type="entry name" value="CorA soluble domain-like"/>
    <property type="match status" value="1"/>
</dbReference>
<evidence type="ECO:0000256" key="8">
    <source>
        <dbReference type="ARBA" id="ARBA00022989"/>
    </source>
</evidence>
<dbReference type="GO" id="GO:0015095">
    <property type="term" value="F:magnesium ion transmembrane transporter activity"/>
    <property type="evidence" value="ECO:0007669"/>
    <property type="project" value="TreeGrafter"/>
</dbReference>
<keyword evidence="9" id="KW-0406">Ion transport</keyword>
<evidence type="ECO:0000256" key="3">
    <source>
        <dbReference type="ARBA" id="ARBA00022448"/>
    </source>
</evidence>
<dbReference type="CDD" id="cd12833">
    <property type="entry name" value="ZntB-like_1"/>
    <property type="match status" value="1"/>
</dbReference>
<dbReference type="GO" id="GO:0005886">
    <property type="term" value="C:plasma membrane"/>
    <property type="evidence" value="ECO:0007669"/>
    <property type="project" value="UniProtKB-SubCell"/>
</dbReference>
<keyword evidence="4" id="KW-1003">Cell membrane</keyword>
<dbReference type="GO" id="GO:0050897">
    <property type="term" value="F:cobalt ion binding"/>
    <property type="evidence" value="ECO:0007669"/>
    <property type="project" value="TreeGrafter"/>
</dbReference>
<gene>
    <name evidence="11" type="ORF">C9986_00855</name>
</gene>
<evidence type="ECO:0000256" key="2">
    <source>
        <dbReference type="ARBA" id="ARBA00009765"/>
    </source>
</evidence>
<accession>A0A2T4CNP0</accession>
<protein>
    <submittedName>
        <fullName evidence="11">Zinc transporter ZntB</fullName>
    </submittedName>
</protein>
<keyword evidence="6" id="KW-0812">Transmembrane</keyword>
<keyword evidence="3" id="KW-0813">Transport</keyword>
<evidence type="ECO:0000313" key="11">
    <source>
        <dbReference type="EMBL" id="PTB83173.1"/>
    </source>
</evidence>
<dbReference type="PANTHER" id="PTHR46494">
    <property type="entry name" value="CORA FAMILY METAL ION TRANSPORTER (EUROFUNG)"/>
    <property type="match status" value="1"/>
</dbReference>
<dbReference type="InterPro" id="IPR045863">
    <property type="entry name" value="CorA_TM1_TM2"/>
</dbReference>
<evidence type="ECO:0000256" key="10">
    <source>
        <dbReference type="ARBA" id="ARBA00023136"/>
    </source>
</evidence>
<evidence type="ECO:0000313" key="12">
    <source>
        <dbReference type="Proteomes" id="UP000243022"/>
    </source>
</evidence>
<evidence type="ECO:0000256" key="6">
    <source>
        <dbReference type="ARBA" id="ARBA00022692"/>
    </source>
</evidence>
<dbReference type="SUPFAM" id="SSF143865">
    <property type="entry name" value="CorA soluble domain-like"/>
    <property type="match status" value="1"/>
</dbReference>
<comment type="subcellular location">
    <subcellularLocation>
        <location evidence="1">Cell membrane</location>
        <topology evidence="1">Multi-pass membrane protein</topology>
    </subcellularLocation>
</comment>
<comment type="caution">
    <text evidence="11">The sequence shown here is derived from an EMBL/GenBank/DDBJ whole genome shotgun (WGS) entry which is preliminary data.</text>
</comment>
<dbReference type="Pfam" id="PF01544">
    <property type="entry name" value="CorA"/>
    <property type="match status" value="1"/>
</dbReference>
<comment type="similarity">
    <text evidence="2">Belongs to the CorA metal ion transporter (MIT) (TC 1.A.35) family.</text>
</comment>
<name>A0A2T4CNP0_9GAMM</name>
<dbReference type="Proteomes" id="UP000243022">
    <property type="component" value="Unassembled WGS sequence"/>
</dbReference>
<organism evidence="11 12">
    <name type="scientific">Pseudidiomarina aestuarii</name>
    <dbReference type="NCBI Taxonomy" id="624146"/>
    <lineage>
        <taxon>Bacteria</taxon>
        <taxon>Pseudomonadati</taxon>
        <taxon>Pseudomonadota</taxon>
        <taxon>Gammaproteobacteria</taxon>
        <taxon>Alteromonadales</taxon>
        <taxon>Idiomarinaceae</taxon>
        <taxon>Pseudidiomarina</taxon>
    </lineage>
</organism>
<dbReference type="InterPro" id="IPR002523">
    <property type="entry name" value="MgTranspt_CorA/ZnTranspt_ZntB"/>
</dbReference>
<sequence>MTTISEQTPSQRPSFMIDAWDFSQHPAQPIHQDFHGRQNSWFHFQRDIADLEQWLIAAGIPEPLIDAVIAEDTRPRYERVGEGYLLILRTVNLAEGAEPEDMLSLRVLFYGGNIFSFRKRPIKSVGIVQKRLEERQGPESLHDFLVMLIEEMNNRIEEFIDVIEEEMEALEDDDEGTTSSRQVQLTKLHRRMLRLTRFLRPQLTAIERMAADGSKWFDAELIQWLQNERDSTHRILESLDMLLEQVWMLREHLQQQVAEKMNRNTYWLSMIAGIFLPISFLTGLFGINIGGMPGVDDGNAFWIFVYVLLGIAIVEFLLLRRLRFW</sequence>
<dbReference type="InterPro" id="IPR045861">
    <property type="entry name" value="CorA_cytoplasmic_dom"/>
</dbReference>
<proteinExistence type="inferred from homology"/>
<reference evidence="11 12" key="1">
    <citation type="submission" date="2018-03" db="EMBL/GenBank/DDBJ databases">
        <title>Cross-interface Injection: A General Nanoliter Liquid Handling Method Applied to Single Cells Genome Amplification Automated Nanoliter Liquid Handling Applied to Single Cell Multiple Displacement Amplification.</title>
        <authorList>
            <person name="Yun J."/>
            <person name="Xu P."/>
            <person name="Xu J."/>
            <person name="Dai X."/>
            <person name="Wang Y."/>
            <person name="Zheng X."/>
            <person name="Cao C."/>
            <person name="Yi Q."/>
            <person name="Zhu Y."/>
            <person name="Wang L."/>
            <person name="Dong Z."/>
            <person name="Huang Y."/>
            <person name="Huang L."/>
            <person name="Du W."/>
        </authorList>
    </citation>
    <scope>NUCLEOTIDE SEQUENCE [LARGE SCALE GENOMIC DNA]</scope>
    <source>
        <strain evidence="11 12">Z-E1-2</strain>
    </source>
</reference>
<evidence type="ECO:0000256" key="5">
    <source>
        <dbReference type="ARBA" id="ARBA00022519"/>
    </source>
</evidence>
<dbReference type="PANTHER" id="PTHR46494:SF3">
    <property type="entry name" value="ZINC TRANSPORT PROTEIN ZNTB"/>
    <property type="match status" value="1"/>
</dbReference>
<keyword evidence="10" id="KW-0472">Membrane</keyword>
<evidence type="ECO:0000256" key="4">
    <source>
        <dbReference type="ARBA" id="ARBA00022475"/>
    </source>
</evidence>
<evidence type="ECO:0000256" key="7">
    <source>
        <dbReference type="ARBA" id="ARBA00022833"/>
    </source>
</evidence>
<keyword evidence="5" id="KW-0997">Cell inner membrane</keyword>
<dbReference type="GO" id="GO:0015087">
    <property type="term" value="F:cobalt ion transmembrane transporter activity"/>
    <property type="evidence" value="ECO:0007669"/>
    <property type="project" value="TreeGrafter"/>
</dbReference>
<evidence type="ECO:0000256" key="1">
    <source>
        <dbReference type="ARBA" id="ARBA00004651"/>
    </source>
</evidence>
<dbReference type="GO" id="GO:0000287">
    <property type="term" value="F:magnesium ion binding"/>
    <property type="evidence" value="ECO:0007669"/>
    <property type="project" value="TreeGrafter"/>
</dbReference>
<keyword evidence="7" id="KW-0862">Zinc</keyword>
<evidence type="ECO:0000256" key="9">
    <source>
        <dbReference type="ARBA" id="ARBA00023065"/>
    </source>
</evidence>
<dbReference type="EMBL" id="PYVS01000008">
    <property type="protein sequence ID" value="PTB83173.1"/>
    <property type="molecule type" value="Genomic_DNA"/>
</dbReference>
<dbReference type="Gene3D" id="1.20.58.340">
    <property type="entry name" value="Magnesium transport protein CorA, transmembrane region"/>
    <property type="match status" value="2"/>
</dbReference>